<feature type="transmembrane region" description="Helical" evidence="6">
    <location>
        <begin position="111"/>
        <end position="131"/>
    </location>
</feature>
<feature type="transmembrane region" description="Helical" evidence="6">
    <location>
        <begin position="360"/>
        <end position="381"/>
    </location>
</feature>
<feature type="transmembrane region" description="Helical" evidence="6">
    <location>
        <begin position="387"/>
        <end position="410"/>
    </location>
</feature>
<sequence length="417" mass="45152">MVVRHVKANAGLIRDYFSVISGSAGRLVISLAYFVALANTLTIAEFGLFATASATGVVLSRLVSFGFVSPLYRISTVKPQLIGAYTGGFLAAVIISLPIFILAAYLAHLVFFGADLALGTFAVIVGTEALLWRSMEVVVIVNNGLNRFGRAALLVIIGTALRAGAAVLFAFSSIANLAIWSWWYAGANGIALIIAILFFYPRVRLRLVPKLYRRRLSDSFAVTGAEVLFYVQSELDKLLVLAVGGPQTAGVYTIIMRLVDLTALPVRSFNMMLVQKLMRTPDMLKSMKIRGGLELGVFLVSTLGLAALALFLHIFPRALGDNVASVVALLPLVILVPGLRNLVEYQAEILYARGQSGLRAVNLAVLGIIKAGLLSWLLVTFLEVNDWLVWLNAMFVVIYIASTALTYSAIKKPARRV</sequence>
<feature type="transmembrane region" description="Helical" evidence="6">
    <location>
        <begin position="295"/>
        <end position="316"/>
    </location>
</feature>
<evidence type="ECO:0000256" key="5">
    <source>
        <dbReference type="ARBA" id="ARBA00023136"/>
    </source>
</evidence>
<gene>
    <name evidence="7" type="ORF">QFZ34_003371</name>
</gene>
<feature type="transmembrane region" description="Helical" evidence="6">
    <location>
        <begin position="48"/>
        <end position="72"/>
    </location>
</feature>
<evidence type="ECO:0000256" key="3">
    <source>
        <dbReference type="ARBA" id="ARBA00022692"/>
    </source>
</evidence>
<reference evidence="7 8" key="1">
    <citation type="submission" date="2023-07" db="EMBL/GenBank/DDBJ databases">
        <title>Comparative genomics of wheat-associated soil bacteria to identify genetic determinants of phenazine resistance.</title>
        <authorList>
            <person name="Mouncey N."/>
        </authorList>
    </citation>
    <scope>NUCLEOTIDE SEQUENCE [LARGE SCALE GENOMIC DNA]</scope>
    <source>
        <strain evidence="7 8">W4I11</strain>
    </source>
</reference>
<evidence type="ECO:0000313" key="7">
    <source>
        <dbReference type="EMBL" id="MDQ0998189.1"/>
    </source>
</evidence>
<keyword evidence="3 6" id="KW-0812">Transmembrane</keyword>
<feature type="transmembrane region" description="Helical" evidence="6">
    <location>
        <begin position="152"/>
        <end position="175"/>
    </location>
</feature>
<keyword evidence="5 6" id="KW-0472">Membrane</keyword>
<dbReference type="InterPro" id="IPR002797">
    <property type="entry name" value="Polysacc_synth"/>
</dbReference>
<name>A0ABU0SBS3_9HYPH</name>
<keyword evidence="4 6" id="KW-1133">Transmembrane helix</keyword>
<comment type="caution">
    <text evidence="7">The sequence shown here is derived from an EMBL/GenBank/DDBJ whole genome shotgun (WGS) entry which is preliminary data.</text>
</comment>
<accession>A0ABU0SBS3</accession>
<evidence type="ECO:0000256" key="2">
    <source>
        <dbReference type="ARBA" id="ARBA00022475"/>
    </source>
</evidence>
<feature type="transmembrane region" description="Helical" evidence="6">
    <location>
        <begin position="181"/>
        <end position="200"/>
    </location>
</feature>
<evidence type="ECO:0000313" key="8">
    <source>
        <dbReference type="Proteomes" id="UP001237780"/>
    </source>
</evidence>
<evidence type="ECO:0000256" key="4">
    <source>
        <dbReference type="ARBA" id="ARBA00022989"/>
    </source>
</evidence>
<feature type="transmembrane region" description="Helical" evidence="6">
    <location>
        <begin position="84"/>
        <end position="105"/>
    </location>
</feature>
<feature type="transmembrane region" description="Helical" evidence="6">
    <location>
        <begin position="12"/>
        <end position="36"/>
    </location>
</feature>
<keyword evidence="2" id="KW-1003">Cell membrane</keyword>
<protein>
    <submittedName>
        <fullName evidence="7">O-antigen/teichoic acid export membrane protein</fullName>
    </submittedName>
</protein>
<proteinExistence type="predicted"/>
<comment type="subcellular location">
    <subcellularLocation>
        <location evidence="1">Cell membrane</location>
        <topology evidence="1">Multi-pass membrane protein</topology>
    </subcellularLocation>
</comment>
<dbReference type="Proteomes" id="UP001237780">
    <property type="component" value="Unassembled WGS sequence"/>
</dbReference>
<feature type="transmembrane region" description="Helical" evidence="6">
    <location>
        <begin position="322"/>
        <end position="339"/>
    </location>
</feature>
<dbReference type="InterPro" id="IPR050833">
    <property type="entry name" value="Poly_Biosynth_Transport"/>
</dbReference>
<organism evidence="7 8">
    <name type="scientific">Phyllobacterium ifriqiyense</name>
    <dbReference type="NCBI Taxonomy" id="314238"/>
    <lineage>
        <taxon>Bacteria</taxon>
        <taxon>Pseudomonadati</taxon>
        <taxon>Pseudomonadota</taxon>
        <taxon>Alphaproteobacteria</taxon>
        <taxon>Hyphomicrobiales</taxon>
        <taxon>Phyllobacteriaceae</taxon>
        <taxon>Phyllobacterium</taxon>
    </lineage>
</organism>
<evidence type="ECO:0000256" key="1">
    <source>
        <dbReference type="ARBA" id="ARBA00004651"/>
    </source>
</evidence>
<dbReference type="Pfam" id="PF01943">
    <property type="entry name" value="Polysacc_synt"/>
    <property type="match status" value="1"/>
</dbReference>
<keyword evidence="8" id="KW-1185">Reference proteome</keyword>
<dbReference type="PANTHER" id="PTHR30250">
    <property type="entry name" value="PST FAMILY PREDICTED COLANIC ACID TRANSPORTER"/>
    <property type="match status" value="1"/>
</dbReference>
<dbReference type="EMBL" id="JAUSZT010000003">
    <property type="protein sequence ID" value="MDQ0998189.1"/>
    <property type="molecule type" value="Genomic_DNA"/>
</dbReference>
<dbReference type="PANTHER" id="PTHR30250:SF11">
    <property type="entry name" value="O-ANTIGEN TRANSPORTER-RELATED"/>
    <property type="match status" value="1"/>
</dbReference>
<evidence type="ECO:0000256" key="6">
    <source>
        <dbReference type="SAM" id="Phobius"/>
    </source>
</evidence>